<evidence type="ECO:0000313" key="2">
    <source>
        <dbReference type="Proteomes" id="UP000425960"/>
    </source>
</evidence>
<accession>A0A5K7ZMS5</accession>
<dbReference type="KEGG" id="dov:DSCO28_34500"/>
<organism evidence="1 2">
    <name type="scientific">Desulfosarcina ovata subsp. sediminis</name>
    <dbReference type="NCBI Taxonomy" id="885957"/>
    <lineage>
        <taxon>Bacteria</taxon>
        <taxon>Pseudomonadati</taxon>
        <taxon>Thermodesulfobacteriota</taxon>
        <taxon>Desulfobacteria</taxon>
        <taxon>Desulfobacterales</taxon>
        <taxon>Desulfosarcinaceae</taxon>
        <taxon>Desulfosarcina</taxon>
    </lineage>
</organism>
<sequence>MPGNIYVRGDNSDLLIQSNLRWVSYDGFSEVSDQVRIVGLGAREDGVSVDMTGLGEIVTTGIGGGIVIEGAEDVEIATTLVAGGVIEDAGVTFTAPDSFIDISAAGQLLVEGGLLAPGSITLTSGVADGDDEGAGLVLSSSSGLTVSGWTSDGTGGLITINAGADHSFMGRIVSGANISQTRDADGNLIDETFVWSDEASSVVINVAGQAYIGGMVDDGEGGYAEIGTTILASSAITINGETGGAASEDGVSVNLVGSSILATHDSDSSIEINAVQGATINGRIIVGGDVAIVRDSDGDTLGTSVTTTGSAGVLTIDAGAPITLSNDIFAGSTIDLTGSSSAGSQYAVTLGGTARLVTAADSGQVLLDGAGDILIQVAADAYELSADGWPVDASGVLSSDVSLELTIDHLDFVATATVTISATDTVDNTDVLDLVDDVNAALLAADFVITEDYSTSYDLGDSWSLDGVSPEITAQLDSGRFVLVGPYALSLSSTSSNADLLGFSQLDSGDAESSAPWTIDAGGDIILGDSSNAYSIDQQGSIRAGGDIIFNGTRTGSGTVGSSGTIDLYLGSDATFSTDLVAESIVLRGAGDMTIAGGLSAESSIQLISSGTLTTVNSSDIAITGDDGSISLQAEGDITINSHIGDDADGLKLLDVESTSGVIHLDHTSGHLESAGAITLSGDLDLQGVITTTDTTAASDDYELDIDTADIVTLTATFNLAGAARIQSSGNLDLSDLTLITSDALSLIASGDLTIGAISDDAGNPEQRSAILQGGSLVDIQAGGLVTINSGSKVLSSGADSLIQISADGLSLIGTLQAGATPDWSGTGADIILDISDQVVLGGSAIDTDGSTVTRGGSLLASGSIDIDISGGSSVTAFSMNSLSQVYSDATGEGSLSGSEASSISISSDRAMQLRGSLSAEDAGSTLGLTTDDDILVDANLYAGTSLDLTAATLTQNATSVLATGVGGSIALTTSTTMTLGGYVGHVYDSDSDGTVDSLDTDSVSISGGDVIINLQVEANDSLSISGDNVTITSDTLVKTRNASAELTIAADDTLINYGSIGASGLIHLIGNTVIVDGIISQIGTDGRVLVSGVNAVESAEIQVNGTVESAGTIDLHSGLASSWTLAQLTGSVTSADLSGGDILILDSTQIAAVGDINILAGGDVEVTALPGMKDGLTAVEVPRIASETTSIDLVTGYNETLSGTIETPVVEWVSTSETVEVSRVEVTIGYLYYTLDITLSQDGYWTTDTSGDRLAFREYFIEGIDYNNSDAIDWADFDTSTPDADATFAELTSAQKDAVLAYLNYAPVYDLLDGVYEFDADGVLTTVDVATLTAGWTDTNNYDLASIDWTTYGVDAPTAGTAFAGLTEAQQQTVLDSLGYLVYNLNPTLHRVVNGIPSEEEWSDWSDDWNTSVVADEYTVVQLADVDALNDIYIRIPTLVSDEFVVAAEVISQGTAVVTTETVGQYQDQADVYYEQDRSVWQEDPDVNGTNRNVDAGAISDADGSPGRWAVYLSKDGDDATRIYDLTDETTTTDLTMIRVPDWALNATTAAVVGDTGIGDTGVEFNEYEGWYDSSRDFSQQLETTTVTLEEGGTVDVNRLVFAHDGFTDETLELVETRLLQTVVIANGNNDGIFEGLAGGAVGQLSEWIPTSTTDPLPITYWKYDDISHYYYYVTTVTELYGFSHVRTDDDMYLAWTDDPGIYVYSINSFPSQLDVNQLYELTVPEQWSTTISTDPAFQGLYFTDPAAPGGTDFTVEDLQYGLNIAFDEWIYNSVGSAELPFYMQVTFGDEYYGYTYQDNLVIRKQGPGSPLGTDGDGNYVYEQFYNYYYRWYSNWHDITDTRETYQYAWTSGTTDITAEVAVTETRDILTQVTSSLTYNDWATSAVVEAQSDTVDSRTTDTVNVPAAGFSAETLLSGGALTIEAGNDVIISALLGDGSSTSITISAGNNLTLSGSLPDGASADTLPAPAELRASTNISLSAGGLLNGDSSSLLVADCVSMGADSISYDGSIEAISTIDLSAVGSVTTSIDTELTVTAADSDISLSGSSLTLTNSLFVSPGTLSLTATGGAVDLSNGAYLDVGTLSVAATENLTLRVDDNEADHVDLQVTGTAIIDLTLTDSATQLDRLVTAGGNVTITAQEALTYDQIDAGAGTVTLDVWDTVSAVSGADISAGVLDVTARGNTTLATSVSSLSANLVASGDLNVTDSNSTTLTLTSITVRDGAVTVDSAGDLVLETLDLGLVGDANDVTLSAARNMTIGLLSAGSYSDDPANPAQGISFADVTLSAVGSITGDSGQPVNIMAETLSLTAGTGGSLVTAVDEYLLLETDSGTLSMTDLDSERVDFSDNDADDTGLILTSAVSSDGSISVTSSGTLTISGATVADDLTLSAADMVLDGDLTAGGDLILTSAGQFQVGVLTAAELAALTDEEIQQLVGGSDLSLNGDLVRIDTVDAISMAGSITASSALEIYSDANIYLQGTINGSLDSIILEASGEQALDGEYVDPTTGLTETRPSGQVMVDVTGTITAADWDVSALSGIEIRTTSDLAVTGSFTGLTDGTSPESLILASDGDLTLGAGVYQSSDSAELRSGGTIDMSPFSELTTTDLAITSVTGVTAYVEATGLSVVNSGSGDVLIEDASTSAITVTQAQNTDGSLTIKGDADMTVIEAIISTDAVGNDLTLQAGGLSLTDGSPVLADLLVGYAEVGTTNGIIELVATNMIGEAQVYDADVDVVASQINFYSVNSQMTGDAELEQDADTTFEGEVSLGITDLSDLTDNGSGEYEIDLKYLFGNVSLDAGTNNVVITALPTLDGQTVNITTTGDISFGSGMDLLDVGSGSLTLDAGSGDISFAGGSVSIIGTSLDLSAAAVNGGTLQTALDSLALNLTGSSGLSIEEYDDIELLNISSDGSFSLLADGDINLSGSFSGSGGVSLATTLGGTIGISGSLDGGSGAISLTSDDLELTGSISGSGNLELLPVDLSINIGLGGGAGAYNVDATELGNIQTTGTLTIGSMSGDGVITVGNGTDDVSVSQDLILNADAGGRVVQDSALVGDFSITANVLSGNTYYLNDDVTISGSFDVSGGLVVNGTRSISADGGISVSKVGENAVYGAYDATPDSLTLTTAGDITIQGRVGVSTEVTKSLLVDLTLNAGGAISLDNTMEISGDLSILSATSFTGLTTADIGGSLYFASIDTLSISSNLAVAGDLDVSNIGTLTLSGATNTITGDATFVEVDSGTISGTFTVNGSNGLSIENGSGILAFNDDVSADSITLTTQAGVVFGDGSDDTLTAATVTATSLDSLTQSGTATLDSLIIDSVAASSWGVVTISGVLDINSDTTATVTGSHSFSGALSTASIDLDGQSIVSFAGSVTTTSAGMSAANLDVLSVGGNLTTATSLDLSSVGILNLSGASNSIGTSATLDGVDSGTISGSFSSAGSLTIQNGTGTLTMNGDVSAASVILTDQSGVVLGNEAGDILTTDTLTASGLTSMTTGTLNVTDAVTLTDIDSLTASGTTTAGSLILDQVVNSSFAAISLSGALVITDTTIDNSAAGSHNFSGAVSVATISLSDQTSVSFDSSVTTTSGALTADTLGSLSVAGNLDVATDLSLTDISSLTLSGTDNRIGGNATFAGVDSASISGSFSVTGDLTIQNGSGTVAFADDVSAASITLSDEVGVSFGDDAGDTLTSGALNATNVTSLSHSGTTNLSSLILDSVTSSSWDTLTLSGALAINSATNAAITSSHSFSGVLSVGSISLDDQDSVSFASSVISSADITADSINTLTLGSVVDVATDLILTLIDTLTLSGFTNTIDGELSLTDVTGLLVSGSTTIGGSALFDNVDSGTINGSFTVNGENGLTVQDGSGTLAFNGDVSAADVTLASQDGVSFGAAAADILTTSTLTAAGLTTLTTGTLSLSEDLDLTAITTLTSAGGSIGGDMRLDQVLNSTLGATAITGTLTIADTTGSAPGSHNFTGALSAAQISLNDQTSVSFDSSLTTASGAVTVDSLGSLNVSGNLGTVTGLSLTDIASLTLSGTGNIIGGSAIFDGVDSATISGGFSVGAGETLTVQNGTGVFAFNGDVAAATIILTDQGGVVLGDDAADTLTTGSLAPLRLGSLSIGGSLVLDNALTLTDIGVLTLSGTTNSISGAVLLDGVDSGTISGSFSTAGSLTVRNGAGTLAFNGDVSAASVTLTDQGSVSLGNDAADTLTAGDLTASALTSLATGLMNISGGIAVSDVDDLTVTGTTQADSLTIDSVALSHFAGAVTITNAMVINADGSDPAVAGDHTFDAAVSAAGITLRDQDNILLSGDVTTTGGALAATSLTSLSIGGNLTTFGDFTLSDVGSFSLTGTISVGGDMTITGLTSLMLTSDLIFGGDLTLSHIDLFSVTGNTELGGSLTLTDVDVATFSGDVSLGLDADLTDTLLITGGSGLITFGGGLTAGAIGVANQGGLAIGAPGKQLQASYLVAGGLDSLTVSIDFELVAGLKLTGITTLNLSGVVDITGDTTFDSIGGATLASLSVGGDLEINSASDSTVVGSWDFSGNVSAASVILADQISATFAADLTSTSGAITISDLTTLAVTGNLDSATDLSLTDLTTATFSGDLTTAGNLSLTSIGTFSVAGATTVGGSMTLDSVADADLTGVTTVTGSLSANSDSDDTVAGDHSFHSAVSSGALTISTQNDVSFAADLSVTSLSADTLNSFTLAGTLTATGNVSLIDVATPVTLPGVVTVGGSLTIDNTNTTFAENVIVASTLNLRNSDSVGFNQDVTTGNLTARNIISVAVSGMTTIGDMAAGTGNLTLSSVDSTLFSGLFSAGGTVTALGGSALEFAGSVTAGTVNLLNLTSVSFGDAAGETVSVGNMTMTGMETLTFADSLDVSGDLQLNSISSALNVSGVVTVGGMMSLNSVKSATFATTVDVTESLTIKDGGGLVAITGDVTAEAVTLDGQDSISFDSDLTTTGGSFSADTLSSLSIAGNTNIASDLSLDGVGVSGFTGPVTVANRLNFSNGTEATFSSAVSAADLILNDSGSVVFGANLTMGDSMRATDIATLSVAGDLAVGTDFSLTGIGTLSVTGTTTIGGAMTLDSVADADFGAAVTVTDALTINSAAATVAGTHNFTGALSAAAISIADQDSVTFNSDLTTTGGSFSADTLSSLSIAGNTNIASDLSLDGVGVSGFTGSVTVANRLNFSNGTEATFSSAVSATDLILNDSGSVAFGANLTMGGSMRATDIATLNVAGDLAVGTDLSLTGIGTLRVTGTATIGGAMALDSVAEADFGAAVTVTDALTINSAAATVAGTHNFTGALSVAAISIADQDSVTFNSDLTTTGGSFSADTLSRLSIAGNTNIASDLSLDGVGVSGFTGSVTVANRLNFSNGTDGTFSSAVSAADLILNDSGGVAFGANLTMGDSMRATDIATLSVAGDLAVGTDLSLTGIGTLRVTGTTTIGGAMTLDSVAEADFGAAVTVTDALTINSAAATVAGTHNFTGALSAAAISIADQDSVTFNSDLTTTGGSFSADTLSCLSIAGNTNISTDLILNDSGSVVFGANLTMGDSMRATDIATLNVAGDLAVGTDLSLTGIGTLRVTGTTTIGGAMTLDSVADADFTGTTTVTGAMTIDSATDTSVSGTHGFSGAVSAASISIADQDSVAFNSDLTTTNGSFSADTLSSLSIAGNTDIATDLVLNDSGSVAFGANLTMGGSMRATDIATLNVAGDLAVGTDFSLTGIGTLRVTGTATIGGAMALDSVADADFTGTTTVTGAMTIDSATDTSVSGTHGFSGAVNAASISIADQDSVAFNSDLTTTNGSFSADTLSRLSIAGNTDIATDLILNDSGSVVFGANLTMGDSMRATDIATLNVAGDLAVGTDLSLTGIGTLRVTGTATIGGAMALDSVADADFTGTTTVTGAMTIDSATDTSVSGTHGFSGAVNAASISIADQDSVALNSDLTTTNGSFSANTLSSLSIAGNTNIASDLSLDGVGVSGFTGSVTVANRLNFSNGTEATFSSAVSAADLILNDSGSVVFGANLTMGDSMRATDIATLSVADDLAVGTDLSLTGIGTLRVTGTTTIGGAMTLDSVAEADFGAAVTVTDALTINSAAATVAGTHNFTGALSAAAISIADQDSVTFNSDLTTTGGSFIADTLSSLSIAGNTNIATDLRLDGVTDFIFSGDLTIGDTLSIANGIDVNLSTSVTFSSLVLQNLTGETRIVPGLFLNGVPISAFGGTVAAGDLLSSGTAPGTPFAVQMLSATDVVTLDIITDLTVDSDLNLTGIGTMTISGDTQVGSDAALDSVANADFGGSTAVAGTLTIDSNTDSSVSGSYAFGGNLSVAGDMSAASAISLDLEGSLGVAGSLAMSDVGELTVTGTVQVNGDVQMDAVGDLLFKETVTLGGSTEINGMGGSIDFEADVVAGSLALRDLDTVLFGGGLSSDGTFFASNVNTLSINGDFIVDEHVETIAVDNFWIFGSTEVGGNASITDSSDIQFVGDVDIAGLASFIGNGGTLDFQGSLDLNSLILEDFSYITGELDLDSGGPRRDLGILKIFPAGDVTSEDIEKINRILHSAFVLGGSSEQPWSSGFSVQERSLFDFQENFDSWTHRDIDDWLEGLLR</sequence>
<dbReference type="Proteomes" id="UP000425960">
    <property type="component" value="Chromosome"/>
</dbReference>
<evidence type="ECO:0000313" key="1">
    <source>
        <dbReference type="EMBL" id="BBO82884.1"/>
    </source>
</evidence>
<proteinExistence type="predicted"/>
<protein>
    <submittedName>
        <fullName evidence="1">Uncharacterized protein</fullName>
    </submittedName>
</protein>
<gene>
    <name evidence="1" type="ORF">DSCO28_34500</name>
</gene>
<name>A0A5K7ZMS5_9BACT</name>
<dbReference type="EMBL" id="AP021876">
    <property type="protein sequence ID" value="BBO82884.1"/>
    <property type="molecule type" value="Genomic_DNA"/>
</dbReference>
<reference evidence="1 2" key="1">
    <citation type="submission" date="2019-11" db="EMBL/GenBank/DDBJ databases">
        <title>Comparative genomics of hydrocarbon-degrading Desulfosarcina strains.</title>
        <authorList>
            <person name="Watanabe M."/>
            <person name="Kojima H."/>
            <person name="Fukui M."/>
        </authorList>
    </citation>
    <scope>NUCLEOTIDE SEQUENCE [LARGE SCALE GENOMIC DNA]</scope>
    <source>
        <strain evidence="1 2">28bB2T</strain>
    </source>
</reference>